<feature type="compositionally biased region" description="Basic residues" evidence="1">
    <location>
        <begin position="76"/>
        <end position="88"/>
    </location>
</feature>
<organism evidence="2 3">
    <name type="scientific">Roseovarius pelagicus</name>
    <dbReference type="NCBI Taxonomy" id="2980108"/>
    <lineage>
        <taxon>Bacteria</taxon>
        <taxon>Pseudomonadati</taxon>
        <taxon>Pseudomonadota</taxon>
        <taxon>Alphaproteobacteria</taxon>
        <taxon>Rhodobacterales</taxon>
        <taxon>Roseobacteraceae</taxon>
        <taxon>Roseovarius</taxon>
    </lineage>
</organism>
<name>A0ABY6DE58_9RHOB</name>
<feature type="region of interest" description="Disordered" evidence="1">
    <location>
        <begin position="62"/>
        <end position="90"/>
    </location>
</feature>
<keyword evidence="3" id="KW-1185">Reference proteome</keyword>
<dbReference type="RefSeq" id="WP_263048511.1">
    <property type="nucleotide sequence ID" value="NZ_CP106738.1"/>
</dbReference>
<evidence type="ECO:0000256" key="1">
    <source>
        <dbReference type="SAM" id="MobiDB-lite"/>
    </source>
</evidence>
<evidence type="ECO:0000313" key="2">
    <source>
        <dbReference type="EMBL" id="UXX84129.1"/>
    </source>
</evidence>
<protein>
    <recommendedName>
        <fullName evidence="4">TFIIB zinc-binding</fullName>
    </recommendedName>
</protein>
<evidence type="ECO:0008006" key="4">
    <source>
        <dbReference type="Google" id="ProtNLM"/>
    </source>
</evidence>
<dbReference type="EMBL" id="CP106738">
    <property type="protein sequence ID" value="UXX84129.1"/>
    <property type="molecule type" value="Genomic_DNA"/>
</dbReference>
<reference evidence="2" key="1">
    <citation type="submission" date="2022-10" db="EMBL/GenBank/DDBJ databases">
        <title>Roseovarius pelagicus sp. nov., isolated from Arctic seawater.</title>
        <authorList>
            <person name="Hong Y.W."/>
            <person name="Hwang C.Y."/>
        </authorList>
    </citation>
    <scope>NUCLEOTIDE SEQUENCE</scope>
    <source>
        <strain evidence="2">HL-MP18</strain>
    </source>
</reference>
<proteinExistence type="predicted"/>
<accession>A0ABY6DE58</accession>
<dbReference type="Proteomes" id="UP001064087">
    <property type="component" value="Chromosome"/>
</dbReference>
<gene>
    <name evidence="2" type="ORF">N7U68_05620</name>
</gene>
<sequence length="109" mass="12266">MPKIATCCYCGTRAALVIRSEGRHELSCAACGAPLREMKAMPVGGGATRDLRTIYPAFEARRHKRDKAKRDSVHHADKHGRGSKRRNSGMHFIREAIEEVWDTLEDVFD</sequence>
<evidence type="ECO:0000313" key="3">
    <source>
        <dbReference type="Proteomes" id="UP001064087"/>
    </source>
</evidence>